<dbReference type="PANTHER" id="PTHR36837">
    <property type="entry name" value="POLY(3-HYDROXYALKANOATE) POLYMERASE SUBUNIT PHAC"/>
    <property type="match status" value="1"/>
</dbReference>
<dbReference type="InterPro" id="IPR029058">
    <property type="entry name" value="AB_hydrolase_fold"/>
</dbReference>
<feature type="domain" description="AB hydrolase-1" evidence="1">
    <location>
        <begin position="91"/>
        <end position="336"/>
    </location>
</feature>
<sequence>MPTVPSPQTVLDRVRRDVERNALRARNGIKLVAGVDRPGVGCSPKDVVWQRGRTQLWHYRSDKVQHSPPLLLVFSLISRSYILDLSPGNSFVEQLVEAGFDVYMLDWGEPDERDAGNGLEDYVDDYIPAAIDRVREISGADEVNLFGYCFGGVLSLLHAAHHPDSPLRSLSVLATPVDFRHMGPLADVFAVGGLRVDSVLDENGNVPPQVVVQGFRTLTPTAEVTRYVTLWERLWNDEYVASYQAMTGWSDDHVPFPGQAARQTADMLVRDNGMLNDRLIVGGDRVHLADIRVPFLTVRAERDHIVPTAATERLIDLVGSPDKHELVLPAGHMGLVVGRTAAKTTVPRIIDFLRRRSETVDRPTEGKGA</sequence>
<dbReference type="GO" id="GO:0016787">
    <property type="term" value="F:hydrolase activity"/>
    <property type="evidence" value="ECO:0007669"/>
    <property type="project" value="UniProtKB-KW"/>
</dbReference>
<dbReference type="RefSeq" id="WP_163203050.1">
    <property type="nucleotide sequence ID" value="NZ_JAAGWG010000007.1"/>
</dbReference>
<dbReference type="InterPro" id="IPR000073">
    <property type="entry name" value="AB_hydrolase_1"/>
</dbReference>
<dbReference type="AlphaFoldDB" id="A0A6L9VZK5"/>
<evidence type="ECO:0000313" key="2">
    <source>
        <dbReference type="EMBL" id="NEK85237.1"/>
    </source>
</evidence>
<dbReference type="SUPFAM" id="SSF53474">
    <property type="entry name" value="alpha/beta-Hydrolases"/>
    <property type="match status" value="1"/>
</dbReference>
<evidence type="ECO:0000259" key="1">
    <source>
        <dbReference type="Pfam" id="PF00561"/>
    </source>
</evidence>
<dbReference type="Gene3D" id="3.40.50.1820">
    <property type="entry name" value="alpha/beta hydrolase"/>
    <property type="match status" value="1"/>
</dbReference>
<dbReference type="PANTHER" id="PTHR36837:SF2">
    <property type="entry name" value="POLY(3-HYDROXYALKANOATE) POLYMERASE SUBUNIT PHAC"/>
    <property type="match status" value="1"/>
</dbReference>
<gene>
    <name evidence="2" type="ORF">GCU60_05590</name>
</gene>
<dbReference type="Proteomes" id="UP000479241">
    <property type="component" value="Unassembled WGS sequence"/>
</dbReference>
<dbReference type="InterPro" id="IPR051321">
    <property type="entry name" value="PHA/PHB_synthase"/>
</dbReference>
<keyword evidence="2" id="KW-0378">Hydrolase</keyword>
<name>A0A6L9VZK5_9ACTN</name>
<dbReference type="Pfam" id="PF00561">
    <property type="entry name" value="Abhydrolase_1"/>
    <property type="match status" value="1"/>
</dbReference>
<dbReference type="EMBL" id="JAAGWG010000007">
    <property type="protein sequence ID" value="NEK85237.1"/>
    <property type="molecule type" value="Genomic_DNA"/>
</dbReference>
<protein>
    <submittedName>
        <fullName evidence="2">Alpha/beta fold hydrolase</fullName>
    </submittedName>
</protein>
<comment type="caution">
    <text evidence="2">The sequence shown here is derived from an EMBL/GenBank/DDBJ whole genome shotgun (WGS) entry which is preliminary data.</text>
</comment>
<reference evidence="2 3" key="1">
    <citation type="submission" date="2019-12" db="EMBL/GenBank/DDBJ databases">
        <title>the WGS of Blastococcus saxobsidens 67B17.</title>
        <authorList>
            <person name="Jiang Z."/>
        </authorList>
    </citation>
    <scope>NUCLEOTIDE SEQUENCE [LARGE SCALE GENOMIC DNA]</scope>
    <source>
        <strain evidence="2 3">67B17</strain>
    </source>
</reference>
<accession>A0A6L9VZK5</accession>
<organism evidence="2 3">
    <name type="scientific">Blastococcus saxobsidens</name>
    <dbReference type="NCBI Taxonomy" id="138336"/>
    <lineage>
        <taxon>Bacteria</taxon>
        <taxon>Bacillati</taxon>
        <taxon>Actinomycetota</taxon>
        <taxon>Actinomycetes</taxon>
        <taxon>Geodermatophilales</taxon>
        <taxon>Geodermatophilaceae</taxon>
        <taxon>Blastococcus</taxon>
    </lineage>
</organism>
<evidence type="ECO:0000313" key="3">
    <source>
        <dbReference type="Proteomes" id="UP000479241"/>
    </source>
</evidence>
<proteinExistence type="predicted"/>